<evidence type="ECO:0000256" key="1">
    <source>
        <dbReference type="ARBA" id="ARBA00004173"/>
    </source>
</evidence>
<dbReference type="Proteomes" id="UP000324767">
    <property type="component" value="Unassembled WGS sequence"/>
</dbReference>
<dbReference type="AlphaFoldDB" id="A0A5M8PZ20"/>
<evidence type="ECO:0000313" key="11">
    <source>
        <dbReference type="Proteomes" id="UP000324767"/>
    </source>
</evidence>
<dbReference type="Gene3D" id="3.40.50.1820">
    <property type="entry name" value="alpha/beta hydrolase"/>
    <property type="match status" value="1"/>
</dbReference>
<dbReference type="InterPro" id="IPR029058">
    <property type="entry name" value="AB_hydrolase_fold"/>
</dbReference>
<evidence type="ECO:0000256" key="3">
    <source>
        <dbReference type="ARBA" id="ARBA00004370"/>
    </source>
</evidence>
<dbReference type="PANTHER" id="PTHR48182:SF2">
    <property type="entry name" value="PROTEIN SERAC1"/>
    <property type="match status" value="1"/>
</dbReference>
<name>A0A5M8PZ20_9LECA</name>
<keyword evidence="7" id="KW-0472">Membrane</keyword>
<keyword evidence="6" id="KW-0496">Mitochondrion</keyword>
<protein>
    <recommendedName>
        <fullName evidence="9">DUF676 domain-containing protein</fullName>
    </recommendedName>
</protein>
<accession>A0A5M8PZ20</accession>
<proteinExistence type="inferred from homology"/>
<dbReference type="Pfam" id="PF05057">
    <property type="entry name" value="DUF676"/>
    <property type="match status" value="1"/>
</dbReference>
<evidence type="ECO:0000256" key="5">
    <source>
        <dbReference type="ARBA" id="ARBA00022824"/>
    </source>
</evidence>
<dbReference type="InterPro" id="IPR007751">
    <property type="entry name" value="DUF676_lipase-like"/>
</dbReference>
<evidence type="ECO:0000256" key="7">
    <source>
        <dbReference type="ARBA" id="ARBA00023136"/>
    </source>
</evidence>
<dbReference type="SUPFAM" id="SSF53474">
    <property type="entry name" value="alpha/beta-Hydrolases"/>
    <property type="match status" value="1"/>
</dbReference>
<evidence type="ECO:0000256" key="8">
    <source>
        <dbReference type="SAM" id="MobiDB-lite"/>
    </source>
</evidence>
<sequence length="349" mass="38668">MSHWLFRRSQEAAECDPEQNNTSYSTKGDYGLAVLNEPEDGAEVVADIVFIHGLTGNRETTWTNLKPKIFWPRDLLPSTLPKARIITYGYDADVIGFMSVSMNRIGHHAQDLVSKLADLRDTTNTSERPILFVAHSLGGLFCEDTLLLSKNSHESHLQRIVECTRGIAFMGTPHCGADKAKWGSVLAHLTYAIKTTNTSIVDILKPDSEVLARIQQEFAAMLQVRRDKGLPKMEITCFFENCAKAFSNLARKYAEKYTRRPRQHDQVRRAARRWLQVCFHCSVEMGKAAGRASSSCNAWEECCCCSGNTASWASPTSGGIYTQGGSTYSGQVNVGGGGHVHQGNVMNTR</sequence>
<dbReference type="PANTHER" id="PTHR48182">
    <property type="entry name" value="PROTEIN SERAC1"/>
    <property type="match status" value="1"/>
</dbReference>
<feature type="domain" description="DUF676" evidence="9">
    <location>
        <begin position="48"/>
        <end position="207"/>
    </location>
</feature>
<evidence type="ECO:0000256" key="6">
    <source>
        <dbReference type="ARBA" id="ARBA00023128"/>
    </source>
</evidence>
<feature type="region of interest" description="Disordered" evidence="8">
    <location>
        <begin position="1"/>
        <end position="23"/>
    </location>
</feature>
<dbReference type="GO" id="GO:0005783">
    <property type="term" value="C:endoplasmic reticulum"/>
    <property type="evidence" value="ECO:0007669"/>
    <property type="project" value="UniProtKB-SubCell"/>
</dbReference>
<comment type="similarity">
    <text evidence="4">Belongs to the putative lipase ROG1 family.</text>
</comment>
<dbReference type="OrthoDB" id="427518at2759"/>
<comment type="subcellular location">
    <subcellularLocation>
        <location evidence="2">Endoplasmic reticulum</location>
    </subcellularLocation>
    <subcellularLocation>
        <location evidence="3">Membrane</location>
    </subcellularLocation>
    <subcellularLocation>
        <location evidence="1">Mitochondrion</location>
    </subcellularLocation>
</comment>
<dbReference type="InterPro" id="IPR052374">
    <property type="entry name" value="SERAC1"/>
</dbReference>
<keyword evidence="5" id="KW-0256">Endoplasmic reticulum</keyword>
<dbReference type="GO" id="GO:0005739">
    <property type="term" value="C:mitochondrion"/>
    <property type="evidence" value="ECO:0007669"/>
    <property type="project" value="UniProtKB-SubCell"/>
</dbReference>
<evidence type="ECO:0000313" key="10">
    <source>
        <dbReference type="EMBL" id="KAA6414319.1"/>
    </source>
</evidence>
<comment type="caution">
    <text evidence="10">The sequence shown here is derived from an EMBL/GenBank/DDBJ whole genome shotgun (WGS) entry which is preliminary data.</text>
</comment>
<dbReference type="GO" id="GO:0016020">
    <property type="term" value="C:membrane"/>
    <property type="evidence" value="ECO:0007669"/>
    <property type="project" value="UniProtKB-SubCell"/>
</dbReference>
<dbReference type="EMBL" id="VXIT01000003">
    <property type="protein sequence ID" value="KAA6414319.1"/>
    <property type="molecule type" value="Genomic_DNA"/>
</dbReference>
<gene>
    <name evidence="10" type="ORF">FRX48_02682</name>
</gene>
<organism evidence="10 11">
    <name type="scientific">Lasallia pustulata</name>
    <dbReference type="NCBI Taxonomy" id="136370"/>
    <lineage>
        <taxon>Eukaryota</taxon>
        <taxon>Fungi</taxon>
        <taxon>Dikarya</taxon>
        <taxon>Ascomycota</taxon>
        <taxon>Pezizomycotina</taxon>
        <taxon>Lecanoromycetes</taxon>
        <taxon>OSLEUM clade</taxon>
        <taxon>Umbilicariomycetidae</taxon>
        <taxon>Umbilicariales</taxon>
        <taxon>Umbilicariaceae</taxon>
        <taxon>Lasallia</taxon>
    </lineage>
</organism>
<evidence type="ECO:0000256" key="2">
    <source>
        <dbReference type="ARBA" id="ARBA00004240"/>
    </source>
</evidence>
<evidence type="ECO:0000256" key="4">
    <source>
        <dbReference type="ARBA" id="ARBA00007920"/>
    </source>
</evidence>
<reference evidence="10 11" key="1">
    <citation type="submission" date="2019-09" db="EMBL/GenBank/DDBJ databases">
        <title>The hologenome of the rock-dwelling lichen Lasallia pustulata.</title>
        <authorList>
            <person name="Greshake Tzovaras B."/>
            <person name="Segers F."/>
            <person name="Bicker A."/>
            <person name="Dal Grande F."/>
            <person name="Otte J."/>
            <person name="Hankeln T."/>
            <person name="Schmitt I."/>
            <person name="Ebersberger I."/>
        </authorList>
    </citation>
    <scope>NUCLEOTIDE SEQUENCE [LARGE SCALE GENOMIC DNA]</scope>
    <source>
        <strain evidence="10">A1-1</strain>
    </source>
</reference>
<evidence type="ECO:0000259" key="9">
    <source>
        <dbReference type="Pfam" id="PF05057"/>
    </source>
</evidence>